<protein>
    <recommendedName>
        <fullName evidence="4">Thioesterase domain-containing protein</fullName>
    </recommendedName>
</protein>
<dbReference type="InterPro" id="IPR029069">
    <property type="entry name" value="HotDog_dom_sf"/>
</dbReference>
<dbReference type="SUPFAM" id="SSF54637">
    <property type="entry name" value="Thioesterase/thiol ester dehydrase-isomerase"/>
    <property type="match status" value="1"/>
</dbReference>
<feature type="region of interest" description="Disordered" evidence="1">
    <location>
        <begin position="1"/>
        <end position="30"/>
    </location>
</feature>
<name>A0ABP9LMR6_9ACTN</name>
<dbReference type="Gene3D" id="3.10.129.10">
    <property type="entry name" value="Hotdog Thioesterase"/>
    <property type="match status" value="1"/>
</dbReference>
<evidence type="ECO:0000313" key="2">
    <source>
        <dbReference type="EMBL" id="GAA5080027.1"/>
    </source>
</evidence>
<accession>A0ABP9LMR6</accession>
<organism evidence="2 3">
    <name type="scientific">Streptomyces similanensis</name>
    <dbReference type="NCBI Taxonomy" id="1274988"/>
    <lineage>
        <taxon>Bacteria</taxon>
        <taxon>Bacillati</taxon>
        <taxon>Actinomycetota</taxon>
        <taxon>Actinomycetes</taxon>
        <taxon>Kitasatosporales</taxon>
        <taxon>Streptomycetaceae</taxon>
        <taxon>Streptomyces</taxon>
    </lineage>
</organism>
<dbReference type="Proteomes" id="UP001500124">
    <property type="component" value="Unassembled WGS sequence"/>
</dbReference>
<proteinExistence type="predicted"/>
<reference evidence="3" key="1">
    <citation type="journal article" date="2019" name="Int. J. Syst. Evol. Microbiol.">
        <title>The Global Catalogue of Microorganisms (GCM) 10K type strain sequencing project: providing services to taxonomists for standard genome sequencing and annotation.</title>
        <authorList>
            <consortium name="The Broad Institute Genomics Platform"/>
            <consortium name="The Broad Institute Genome Sequencing Center for Infectious Disease"/>
            <person name="Wu L."/>
            <person name="Ma J."/>
        </authorList>
    </citation>
    <scope>NUCLEOTIDE SEQUENCE [LARGE SCALE GENOMIC DNA]</scope>
    <source>
        <strain evidence="3">JCM 18410</strain>
    </source>
</reference>
<evidence type="ECO:0000313" key="3">
    <source>
        <dbReference type="Proteomes" id="UP001500124"/>
    </source>
</evidence>
<evidence type="ECO:0008006" key="4">
    <source>
        <dbReference type="Google" id="ProtNLM"/>
    </source>
</evidence>
<gene>
    <name evidence="2" type="ORF">GCM10023336_72920</name>
</gene>
<evidence type="ECO:0000256" key="1">
    <source>
        <dbReference type="SAM" id="MobiDB-lite"/>
    </source>
</evidence>
<sequence>MTAAGPGESAVPPRAVGRNRTSPRCAGRRSRLRQVACESGSWSRISASTSPCTGPTLTFRVRAVDDSGRLVADGEIDRAIVNRERFLGAATRA</sequence>
<comment type="caution">
    <text evidence="2">The sequence shown here is derived from an EMBL/GenBank/DDBJ whole genome shotgun (WGS) entry which is preliminary data.</text>
</comment>
<keyword evidence="3" id="KW-1185">Reference proteome</keyword>
<dbReference type="EMBL" id="BAABKC010000135">
    <property type="protein sequence ID" value="GAA5080027.1"/>
    <property type="molecule type" value="Genomic_DNA"/>
</dbReference>